<dbReference type="EMBL" id="CP060634">
    <property type="protein sequence ID" value="QNM07031.1"/>
    <property type="molecule type" value="Genomic_DNA"/>
</dbReference>
<evidence type="ECO:0000259" key="1">
    <source>
        <dbReference type="Pfam" id="PF00550"/>
    </source>
</evidence>
<sequence length="76" mass="8584">MSCLISILENMKPGVDFANEISLIDSHILDSVDIMSLAMDIEKYFHVEVTPLEIVPENFQSANAIYEMILRLNAAR</sequence>
<organism evidence="2 3">
    <name type="scientific">Qiania dongpingensis</name>
    <dbReference type="NCBI Taxonomy" id="2763669"/>
    <lineage>
        <taxon>Bacteria</taxon>
        <taxon>Bacillati</taxon>
        <taxon>Bacillota</taxon>
        <taxon>Clostridia</taxon>
        <taxon>Lachnospirales</taxon>
        <taxon>Lachnospiraceae</taxon>
        <taxon>Qiania</taxon>
    </lineage>
</organism>
<evidence type="ECO:0000313" key="2">
    <source>
        <dbReference type="EMBL" id="QNM07031.1"/>
    </source>
</evidence>
<name>A0A7G9G899_9FIRM</name>
<dbReference type="KEGG" id="qdo:H9Q78_09400"/>
<dbReference type="Pfam" id="PF00550">
    <property type="entry name" value="PP-binding"/>
    <property type="match status" value="1"/>
</dbReference>
<feature type="domain" description="Carrier" evidence="1">
    <location>
        <begin position="29"/>
        <end position="68"/>
    </location>
</feature>
<dbReference type="InterPro" id="IPR009081">
    <property type="entry name" value="PP-bd_ACP"/>
</dbReference>
<dbReference type="SUPFAM" id="SSF47336">
    <property type="entry name" value="ACP-like"/>
    <property type="match status" value="1"/>
</dbReference>
<dbReference type="Proteomes" id="UP000515823">
    <property type="component" value="Chromosome"/>
</dbReference>
<proteinExistence type="predicted"/>
<accession>A0A7G9G899</accession>
<dbReference type="AlphaFoldDB" id="A0A7G9G899"/>
<dbReference type="InterPro" id="IPR036736">
    <property type="entry name" value="ACP-like_sf"/>
</dbReference>
<reference evidence="2 3" key="1">
    <citation type="submission" date="2020-08" db="EMBL/GenBank/DDBJ databases">
        <authorList>
            <person name="Liu C."/>
            <person name="Sun Q."/>
        </authorList>
    </citation>
    <scope>NUCLEOTIDE SEQUENCE [LARGE SCALE GENOMIC DNA]</scope>
    <source>
        <strain evidence="2 3">NSJ-38</strain>
    </source>
</reference>
<keyword evidence="3" id="KW-1185">Reference proteome</keyword>
<gene>
    <name evidence="2" type="ORF">H9Q78_09400</name>
</gene>
<evidence type="ECO:0000313" key="3">
    <source>
        <dbReference type="Proteomes" id="UP000515823"/>
    </source>
</evidence>
<dbReference type="Gene3D" id="1.10.1200.10">
    <property type="entry name" value="ACP-like"/>
    <property type="match status" value="1"/>
</dbReference>
<protein>
    <submittedName>
        <fullName evidence="2">Acyl carrier protein</fullName>
    </submittedName>
</protein>